<accession>A0A6A5ZY17</accession>
<dbReference type="GeneID" id="54412539"/>
<gene>
    <name evidence="1" type="ORF">P153DRAFT_412508</name>
</gene>
<dbReference type="OrthoDB" id="3945550at2759"/>
<dbReference type="Proteomes" id="UP000799771">
    <property type="component" value="Unassembled WGS sequence"/>
</dbReference>
<dbReference type="EMBL" id="ML977523">
    <property type="protein sequence ID" value="KAF2123667.1"/>
    <property type="molecule type" value="Genomic_DNA"/>
</dbReference>
<name>A0A6A5ZY17_9PLEO</name>
<evidence type="ECO:0000313" key="2">
    <source>
        <dbReference type="Proteomes" id="UP000799771"/>
    </source>
</evidence>
<keyword evidence="2" id="KW-1185">Reference proteome</keyword>
<reference evidence="1" key="1">
    <citation type="journal article" date="2020" name="Stud. Mycol.">
        <title>101 Dothideomycetes genomes: a test case for predicting lifestyles and emergence of pathogens.</title>
        <authorList>
            <person name="Haridas S."/>
            <person name="Albert R."/>
            <person name="Binder M."/>
            <person name="Bloem J."/>
            <person name="Labutti K."/>
            <person name="Salamov A."/>
            <person name="Andreopoulos B."/>
            <person name="Baker S."/>
            <person name="Barry K."/>
            <person name="Bills G."/>
            <person name="Bluhm B."/>
            <person name="Cannon C."/>
            <person name="Castanera R."/>
            <person name="Culley D."/>
            <person name="Daum C."/>
            <person name="Ezra D."/>
            <person name="Gonzalez J."/>
            <person name="Henrissat B."/>
            <person name="Kuo A."/>
            <person name="Liang C."/>
            <person name="Lipzen A."/>
            <person name="Lutzoni F."/>
            <person name="Magnuson J."/>
            <person name="Mondo S."/>
            <person name="Nolan M."/>
            <person name="Ohm R."/>
            <person name="Pangilinan J."/>
            <person name="Park H.-J."/>
            <person name="Ramirez L."/>
            <person name="Alfaro M."/>
            <person name="Sun H."/>
            <person name="Tritt A."/>
            <person name="Yoshinaga Y."/>
            <person name="Zwiers L.-H."/>
            <person name="Turgeon B."/>
            <person name="Goodwin S."/>
            <person name="Spatafora J."/>
            <person name="Crous P."/>
            <person name="Grigoriev I."/>
        </authorList>
    </citation>
    <scope>NUCLEOTIDE SEQUENCE</scope>
    <source>
        <strain evidence="1">CBS 119687</strain>
    </source>
</reference>
<dbReference type="RefSeq" id="XP_033518061.1">
    <property type="nucleotide sequence ID" value="XM_033672107.1"/>
</dbReference>
<organism evidence="1 2">
    <name type="scientific">Dothidotthia symphoricarpi CBS 119687</name>
    <dbReference type="NCBI Taxonomy" id="1392245"/>
    <lineage>
        <taxon>Eukaryota</taxon>
        <taxon>Fungi</taxon>
        <taxon>Dikarya</taxon>
        <taxon>Ascomycota</taxon>
        <taxon>Pezizomycotina</taxon>
        <taxon>Dothideomycetes</taxon>
        <taxon>Pleosporomycetidae</taxon>
        <taxon>Pleosporales</taxon>
        <taxon>Dothidotthiaceae</taxon>
        <taxon>Dothidotthia</taxon>
    </lineage>
</organism>
<dbReference type="SUPFAM" id="SSF52047">
    <property type="entry name" value="RNI-like"/>
    <property type="match status" value="1"/>
</dbReference>
<evidence type="ECO:0000313" key="1">
    <source>
        <dbReference type="EMBL" id="KAF2123667.1"/>
    </source>
</evidence>
<dbReference type="AlphaFoldDB" id="A0A6A5ZY17"/>
<protein>
    <submittedName>
        <fullName evidence="1">Uncharacterized protein</fullName>
    </submittedName>
</protein>
<dbReference type="Gene3D" id="3.80.10.10">
    <property type="entry name" value="Ribonuclease Inhibitor"/>
    <property type="match status" value="1"/>
</dbReference>
<proteinExistence type="predicted"/>
<sequence length="636" mass="72726">MGTTKITIPSLPLEIVQQIADCVEIVHRPSLFAFSLASRACHRAAAFLVFRKLSITIHNREGLRRDADRLVETLFRADSARQVQNITIKGALRLNTKRTDIYNPDECWLRRSGLAEILVDEELMDNSRRYVVYDERVIEESSEEDMAWAPIVSLLQALPGLRDLVYDCQSQLPPSLLRALHEQHPLCRLHHLTFRFRTLLWGVPYPYEMELATSPSLYRVRVTCTYQDSDGDFDFNRDAVMELAAGLAPNLKEVTILDLNPYLSSSQRSVRKPSWQGLPGCIGEGTGSLTSLSLKGFEGFIRPAQLQSWAKHTDFAHLQHLVLGGLSLIFPCGLSGETMEWIARNLSFPYLKTLVVYLTRDDTFIERPHYNENAISFFQAINSLEELSINGPMEPQIIDAVLNHYGPTLKKLRFNPMEHMSDRIVQIQAQCPVLEELAIPVMRNKSSASETEIYKCFGKMKSLRFLFLTLDCANWRIGRDPTYDPCFNEGDQELAWIHTKNVKRGNVREALINSAVDETLARSIWEIIAENKTGRRLEQLKLWTKNGGNFASTASTYAISTAAKSMSRSWLIKRLPRDDTEDIAVKELGQCARETHERESSKKLECVVERIYHSIWPRKKDSKNWRDDWSSFPLES</sequence>
<dbReference type="InterPro" id="IPR032675">
    <property type="entry name" value="LRR_dom_sf"/>
</dbReference>